<evidence type="ECO:0000313" key="5">
    <source>
        <dbReference type="Proteomes" id="UP001148614"/>
    </source>
</evidence>
<dbReference type="PROSITE" id="PS50011">
    <property type="entry name" value="PROTEIN_KINASE_DOM"/>
    <property type="match status" value="1"/>
</dbReference>
<feature type="binding site" evidence="1">
    <location>
        <position position="58"/>
    </location>
    <ligand>
        <name>ATP</name>
        <dbReference type="ChEBI" id="CHEBI:30616"/>
    </ligand>
</feature>
<sequence>MRQCRRVERRLKEAFADSPGWEYEKSLGNGSYGITVLLKDRDPLRIRRRRRDRRLVLKRQLVPERGAQDFLAEMSALQNLRGHAHIGQMIDSTYETHNFLSRGGQTARFLRRILRVFSNYPENIFKSLAHHRGPAILLEYLEGGSMYDFERRKIALNTNLPNRLLWSFYYCMVRACAAMTYAKNAPYGERLELEELHPNEPHYMLRHGDIAFRNLMFDDYEPHVPEHRAAPKMVLIDFGLSATVAEPGMPGAATLAETLNLHECAKHMVFLINPFLNELPNNAYLYDVRAGLATLAWSIIPDRDGHDPFPWLDNELRYLLCDALTDPLKRPSLEQMLRRTRRGAEKPASAYGARAPDESDQACHRVMQQLMYTPPEDPDIF</sequence>
<reference evidence="4" key="1">
    <citation type="submission" date="2022-07" db="EMBL/GenBank/DDBJ databases">
        <title>Genome Sequence of Xylaria arbuscula.</title>
        <authorList>
            <person name="Buettner E."/>
        </authorList>
    </citation>
    <scope>NUCLEOTIDE SEQUENCE</scope>
    <source>
        <strain evidence="4">VT107</strain>
    </source>
</reference>
<dbReference type="VEuPathDB" id="FungiDB:F4678DRAFT_480645"/>
<dbReference type="SUPFAM" id="SSF56112">
    <property type="entry name" value="Protein kinase-like (PK-like)"/>
    <property type="match status" value="1"/>
</dbReference>
<keyword evidence="1" id="KW-0067">ATP-binding</keyword>
<dbReference type="SMART" id="SM00220">
    <property type="entry name" value="S_TKc"/>
    <property type="match status" value="1"/>
</dbReference>
<name>A0A9W8NGZ8_9PEZI</name>
<organism evidence="4 5">
    <name type="scientific">Xylaria arbuscula</name>
    <dbReference type="NCBI Taxonomy" id="114810"/>
    <lineage>
        <taxon>Eukaryota</taxon>
        <taxon>Fungi</taxon>
        <taxon>Dikarya</taxon>
        <taxon>Ascomycota</taxon>
        <taxon>Pezizomycotina</taxon>
        <taxon>Sordariomycetes</taxon>
        <taxon>Xylariomycetidae</taxon>
        <taxon>Xylariales</taxon>
        <taxon>Xylariaceae</taxon>
        <taxon>Xylaria</taxon>
    </lineage>
</organism>
<dbReference type="InterPro" id="IPR000719">
    <property type="entry name" value="Prot_kinase_dom"/>
</dbReference>
<dbReference type="PROSITE" id="PS00107">
    <property type="entry name" value="PROTEIN_KINASE_ATP"/>
    <property type="match status" value="1"/>
</dbReference>
<dbReference type="GO" id="GO:0004672">
    <property type="term" value="F:protein kinase activity"/>
    <property type="evidence" value="ECO:0007669"/>
    <property type="project" value="InterPro"/>
</dbReference>
<gene>
    <name evidence="4" type="ORF">NPX13_g4095</name>
</gene>
<evidence type="ECO:0000259" key="3">
    <source>
        <dbReference type="PROSITE" id="PS50011"/>
    </source>
</evidence>
<dbReference type="EMBL" id="JANPWZ010000555">
    <property type="protein sequence ID" value="KAJ3575256.1"/>
    <property type="molecule type" value="Genomic_DNA"/>
</dbReference>
<feature type="domain" description="Protein kinase" evidence="3">
    <location>
        <begin position="21"/>
        <end position="381"/>
    </location>
</feature>
<evidence type="ECO:0000313" key="4">
    <source>
        <dbReference type="EMBL" id="KAJ3575256.1"/>
    </source>
</evidence>
<keyword evidence="1" id="KW-0547">Nucleotide-binding</keyword>
<evidence type="ECO:0000256" key="1">
    <source>
        <dbReference type="PROSITE-ProRule" id="PRU10141"/>
    </source>
</evidence>
<keyword evidence="5" id="KW-1185">Reference proteome</keyword>
<dbReference type="GO" id="GO:0005524">
    <property type="term" value="F:ATP binding"/>
    <property type="evidence" value="ECO:0007669"/>
    <property type="project" value="UniProtKB-UniRule"/>
</dbReference>
<dbReference type="Gene3D" id="1.10.510.10">
    <property type="entry name" value="Transferase(Phosphotransferase) domain 1"/>
    <property type="match status" value="1"/>
</dbReference>
<evidence type="ECO:0000256" key="2">
    <source>
        <dbReference type="SAM" id="MobiDB-lite"/>
    </source>
</evidence>
<comment type="caution">
    <text evidence="4">The sequence shown here is derived from an EMBL/GenBank/DDBJ whole genome shotgun (WGS) entry which is preliminary data.</text>
</comment>
<dbReference type="Proteomes" id="UP001148614">
    <property type="component" value="Unassembled WGS sequence"/>
</dbReference>
<feature type="region of interest" description="Disordered" evidence="2">
    <location>
        <begin position="339"/>
        <end position="360"/>
    </location>
</feature>
<proteinExistence type="predicted"/>
<protein>
    <recommendedName>
        <fullName evidence="3">Protein kinase domain-containing protein</fullName>
    </recommendedName>
</protein>
<accession>A0A9W8NGZ8</accession>
<dbReference type="InterPro" id="IPR017441">
    <property type="entry name" value="Protein_kinase_ATP_BS"/>
</dbReference>
<dbReference type="AlphaFoldDB" id="A0A9W8NGZ8"/>
<dbReference type="InterPro" id="IPR011009">
    <property type="entry name" value="Kinase-like_dom_sf"/>
</dbReference>